<dbReference type="InParanoid" id="C5KLM2"/>
<dbReference type="OrthoDB" id="10617644at2759"/>
<proteinExistence type="predicted"/>
<dbReference type="GeneID" id="9045484"/>
<keyword evidence="2" id="KW-1185">Reference proteome</keyword>
<organism evidence="2">
    <name type="scientific">Perkinsus marinus (strain ATCC 50983 / TXsc)</name>
    <dbReference type="NCBI Taxonomy" id="423536"/>
    <lineage>
        <taxon>Eukaryota</taxon>
        <taxon>Sar</taxon>
        <taxon>Alveolata</taxon>
        <taxon>Perkinsozoa</taxon>
        <taxon>Perkinsea</taxon>
        <taxon>Perkinsida</taxon>
        <taxon>Perkinsidae</taxon>
        <taxon>Perkinsus</taxon>
    </lineage>
</organism>
<feature type="non-terminal residue" evidence="1">
    <location>
        <position position="1"/>
    </location>
</feature>
<sequence>CSKEAHWALAALVGEDALPRYKLTRGYARLTRDRIGESERTACLGEIVSACTDLGSGAYVLYDSWLGPANIGKILAVGVTYIERARYPNQDSSIYTTVPWKGRAMKALESENAVTVALMILETVLELMEGE</sequence>
<reference evidence="1 2" key="1">
    <citation type="submission" date="2008-07" db="EMBL/GenBank/DDBJ databases">
        <authorList>
            <person name="El-Sayed N."/>
            <person name="Caler E."/>
            <person name="Inman J."/>
            <person name="Amedeo P."/>
            <person name="Hass B."/>
            <person name="Wortman J."/>
        </authorList>
    </citation>
    <scope>NUCLEOTIDE SEQUENCE [LARGE SCALE GENOMIC DNA]</scope>
    <source>
        <strain evidence="2">ATCC 50983 / TXsc</strain>
    </source>
</reference>
<dbReference type="EMBL" id="GG674050">
    <property type="protein sequence ID" value="EER14621.1"/>
    <property type="molecule type" value="Genomic_DNA"/>
</dbReference>
<accession>C5KLM2</accession>
<gene>
    <name evidence="1" type="ORF">Pmar_PMAR021956</name>
</gene>
<evidence type="ECO:0000313" key="1">
    <source>
        <dbReference type="EMBL" id="EER14621.1"/>
    </source>
</evidence>
<name>C5KLM2_PERM5</name>
<dbReference type="Proteomes" id="UP000007800">
    <property type="component" value="Unassembled WGS sequence"/>
</dbReference>
<protein>
    <submittedName>
        <fullName evidence="1">Uncharacterized protein</fullName>
    </submittedName>
</protein>
<evidence type="ECO:0000313" key="2">
    <source>
        <dbReference type="Proteomes" id="UP000007800"/>
    </source>
</evidence>
<dbReference type="AlphaFoldDB" id="C5KLM2"/>
<dbReference type="RefSeq" id="XP_002782825.1">
    <property type="nucleotide sequence ID" value="XM_002782779.1"/>
</dbReference>